<gene>
    <name evidence="2" type="ORF">Cvel_10399</name>
</gene>
<evidence type="ECO:0000256" key="1">
    <source>
        <dbReference type="SAM" id="MobiDB-lite"/>
    </source>
</evidence>
<organism evidence="2">
    <name type="scientific">Chromera velia CCMP2878</name>
    <dbReference type="NCBI Taxonomy" id="1169474"/>
    <lineage>
        <taxon>Eukaryota</taxon>
        <taxon>Sar</taxon>
        <taxon>Alveolata</taxon>
        <taxon>Colpodellida</taxon>
        <taxon>Chromeraceae</taxon>
        <taxon>Chromera</taxon>
    </lineage>
</organism>
<dbReference type="EMBL" id="CDMZ01004860">
    <property type="protein sequence ID" value="CEM51121.1"/>
    <property type="molecule type" value="Genomic_DNA"/>
</dbReference>
<feature type="compositionally biased region" description="Basic and acidic residues" evidence="1">
    <location>
        <begin position="204"/>
        <end position="217"/>
    </location>
</feature>
<dbReference type="PhylomeDB" id="A0A0G4I2H9"/>
<name>A0A0G4I2H9_9ALVE</name>
<dbReference type="VEuPathDB" id="CryptoDB:Cvel_10399"/>
<evidence type="ECO:0000313" key="2">
    <source>
        <dbReference type="EMBL" id="CEM51121.1"/>
    </source>
</evidence>
<feature type="compositionally biased region" description="Gly residues" evidence="1">
    <location>
        <begin position="665"/>
        <end position="681"/>
    </location>
</feature>
<feature type="region of interest" description="Disordered" evidence="1">
    <location>
        <begin position="174"/>
        <end position="241"/>
    </location>
</feature>
<feature type="compositionally biased region" description="Basic and acidic residues" evidence="1">
    <location>
        <begin position="698"/>
        <end position="709"/>
    </location>
</feature>
<feature type="compositionally biased region" description="Low complexity" evidence="1">
    <location>
        <begin position="218"/>
        <end position="231"/>
    </location>
</feature>
<proteinExistence type="predicted"/>
<feature type="compositionally biased region" description="Low complexity" evidence="1">
    <location>
        <begin position="682"/>
        <end position="697"/>
    </location>
</feature>
<accession>A0A0G4I2H9</accession>
<protein>
    <submittedName>
        <fullName evidence="2">Uncharacterized protein</fullName>
    </submittedName>
</protein>
<feature type="region of interest" description="Disordered" evidence="1">
    <location>
        <begin position="626"/>
        <end position="731"/>
    </location>
</feature>
<dbReference type="AlphaFoldDB" id="A0A0G4I2H9"/>
<sequence>MEAKTVGVFGLTDDADIIEWVRQYANAVAILGDSDEWCGGLTLTNRNKVGVNVKHYIARTEVEVLEKVVERVLHLSLEVFEQLRIFHRHVVDCVSLPDAEWMKRYLQRTDVLRIGKARIIEIRELLSHREKERISGPQFKSLNEQILCLQTLKEPSSLSLSRPVVFSSGGELYGGASTETKVKTEEETGAIPDTSRQMSIPMSSEHRPASDERDRRSSSSSSGGVQVVGVRPDTTLVEKKRKQHEDLVAQISGLDAERGADKLRILEIQKEENEVLSGIPKKDNFPEGSEGKEAYASELASWAKKKEVFDAGKADRDTLVTTLQGHIDQLASDVFALNEQADKLRKEIDVLSPPPQAKGVPGGAAEGRLPSVFQIIPLTGGGVYPAVSPPEPAMVFVGGGVRTGDVRAPAAPDIFSFLGVRESSRNQGRPKCDPEDPLIAYTLEEILTSVPKTFGEMCDKVVAIIFTHFFKTIQYSTSALVLEYKRITCKPCRFGTYTELLAHHKRLLNHLVEENIVHELGVKYRLGFLTAHLPNDLIMRWQERQNPIDLTSEVEIIKEIHVIAAQAETFNKSLGDAWDRGLVKGALVEDLKREWEQKAATFSVRDSGSASRGSIILKVPFVAFAGPEGVPQRKSPSKAKERKLSGGKTPNSGGKGRGNSDRGRQGGAGGGFGKGDGGGSSNRGYSSGSNSSAPSSRYNDKGVEGKDRPPTQAVVNPRGPNRNPVLDRYGV</sequence>
<reference evidence="2" key="1">
    <citation type="submission" date="2014-11" db="EMBL/GenBank/DDBJ databases">
        <authorList>
            <person name="Otto D Thomas"/>
            <person name="Naeem Raeece"/>
        </authorList>
    </citation>
    <scope>NUCLEOTIDE SEQUENCE</scope>
</reference>